<organism evidence="1">
    <name type="scientific">Siphoviridae sp. ctVFv13</name>
    <dbReference type="NCBI Taxonomy" id="2827576"/>
    <lineage>
        <taxon>Viruses</taxon>
        <taxon>Duplodnaviria</taxon>
        <taxon>Heunggongvirae</taxon>
        <taxon>Uroviricota</taxon>
        <taxon>Caudoviricetes</taxon>
    </lineage>
</organism>
<dbReference type="EMBL" id="BK015893">
    <property type="protein sequence ID" value="DAD72062.1"/>
    <property type="molecule type" value="Genomic_DNA"/>
</dbReference>
<sequence>MFYRPKVVRCRLKTGGKSIEQIKESHKGQGLVYRDFESLQQMYDTFSGLIVELSLWEYDNHESYHLESWKPEDDEKVMMGVYYAEQTHPFPRYKNDFEKFKAVWEAKEYECEGASLVFEPADVEELETICEEVPSS</sequence>
<evidence type="ECO:0000313" key="1">
    <source>
        <dbReference type="EMBL" id="DAD72062.1"/>
    </source>
</evidence>
<name>A0A8S5LQ42_9CAUD</name>
<accession>A0A8S5LQ42</accession>
<protein>
    <submittedName>
        <fullName evidence="1">Uncharacterized protein</fullName>
    </submittedName>
</protein>
<proteinExistence type="predicted"/>
<reference evidence="1" key="1">
    <citation type="journal article" date="2021" name="Proc. Natl. Acad. Sci. U.S.A.">
        <title>A Catalog of Tens of Thousands of Viruses from Human Metagenomes Reveals Hidden Associations with Chronic Diseases.</title>
        <authorList>
            <person name="Tisza M.J."/>
            <person name="Buck C.B."/>
        </authorList>
    </citation>
    <scope>NUCLEOTIDE SEQUENCE</scope>
    <source>
        <strain evidence="1">CtVFv13</strain>
    </source>
</reference>